<proteinExistence type="inferred from homology"/>
<protein>
    <submittedName>
        <fullName evidence="6">Zinc-binding dehydrogenase</fullName>
    </submittedName>
</protein>
<dbReference type="Pfam" id="PF00107">
    <property type="entry name" value="ADH_zinc_N"/>
    <property type="match status" value="1"/>
</dbReference>
<dbReference type="PANTHER" id="PTHR43401">
    <property type="entry name" value="L-THREONINE 3-DEHYDROGENASE"/>
    <property type="match status" value="1"/>
</dbReference>
<organism evidence="6 7">
    <name type="scientific">Dyadobacter sandarakinus</name>
    <dbReference type="NCBI Taxonomy" id="2747268"/>
    <lineage>
        <taxon>Bacteria</taxon>
        <taxon>Pseudomonadati</taxon>
        <taxon>Bacteroidota</taxon>
        <taxon>Cytophagia</taxon>
        <taxon>Cytophagales</taxon>
        <taxon>Spirosomataceae</taxon>
        <taxon>Dyadobacter</taxon>
    </lineage>
</organism>
<dbReference type="Gene3D" id="3.40.50.720">
    <property type="entry name" value="NAD(P)-binding Rossmann-like Domain"/>
    <property type="match status" value="1"/>
</dbReference>
<dbReference type="PROSITE" id="PS00059">
    <property type="entry name" value="ADH_ZINC"/>
    <property type="match status" value="1"/>
</dbReference>
<dbReference type="SUPFAM" id="SSF50129">
    <property type="entry name" value="GroES-like"/>
    <property type="match status" value="1"/>
</dbReference>
<dbReference type="InterPro" id="IPR050129">
    <property type="entry name" value="Zn_alcohol_dh"/>
</dbReference>
<dbReference type="PANTHER" id="PTHR43401:SF2">
    <property type="entry name" value="L-THREONINE 3-DEHYDROGENASE"/>
    <property type="match status" value="1"/>
</dbReference>
<dbReference type="InterPro" id="IPR036291">
    <property type="entry name" value="NAD(P)-bd_dom_sf"/>
</dbReference>
<keyword evidence="1 4" id="KW-0479">Metal-binding</keyword>
<dbReference type="SUPFAM" id="SSF51735">
    <property type="entry name" value="NAD(P)-binding Rossmann-fold domains"/>
    <property type="match status" value="1"/>
</dbReference>
<dbReference type="InterPro" id="IPR011032">
    <property type="entry name" value="GroES-like_sf"/>
</dbReference>
<comment type="similarity">
    <text evidence="4">Belongs to the zinc-containing alcohol dehydrogenase family.</text>
</comment>
<evidence type="ECO:0000313" key="7">
    <source>
        <dbReference type="Proteomes" id="UP000612680"/>
    </source>
</evidence>
<dbReference type="Pfam" id="PF08240">
    <property type="entry name" value="ADH_N"/>
    <property type="match status" value="1"/>
</dbReference>
<keyword evidence="3" id="KW-0560">Oxidoreductase</keyword>
<evidence type="ECO:0000256" key="1">
    <source>
        <dbReference type="ARBA" id="ARBA00022723"/>
    </source>
</evidence>
<keyword evidence="7" id="KW-1185">Reference proteome</keyword>
<comment type="cofactor">
    <cofactor evidence="4">
        <name>Zn(2+)</name>
        <dbReference type="ChEBI" id="CHEBI:29105"/>
    </cofactor>
</comment>
<dbReference type="RefSeq" id="WP_204661206.1">
    <property type="nucleotide sequence ID" value="NZ_CP056775.1"/>
</dbReference>
<dbReference type="InterPro" id="IPR002328">
    <property type="entry name" value="ADH_Zn_CS"/>
</dbReference>
<evidence type="ECO:0000313" key="6">
    <source>
        <dbReference type="EMBL" id="QRR00293.1"/>
    </source>
</evidence>
<dbReference type="SMART" id="SM00829">
    <property type="entry name" value="PKS_ER"/>
    <property type="match status" value="1"/>
</dbReference>
<accession>A0ABX7I330</accession>
<dbReference type="Gene3D" id="3.90.180.10">
    <property type="entry name" value="Medium-chain alcohol dehydrogenases, catalytic domain"/>
    <property type="match status" value="2"/>
</dbReference>
<name>A0ABX7I330_9BACT</name>
<evidence type="ECO:0000256" key="4">
    <source>
        <dbReference type="RuleBase" id="RU361277"/>
    </source>
</evidence>
<reference evidence="6 7" key="1">
    <citation type="submission" date="2020-06" db="EMBL/GenBank/DDBJ databases">
        <title>Dyadobacter sandarakinus sp. nov., isolated from the soil of the Arctic Yellow River Station.</title>
        <authorList>
            <person name="Zhang Y."/>
            <person name="Peng F."/>
        </authorList>
    </citation>
    <scope>NUCLEOTIDE SEQUENCE [LARGE SCALE GENOMIC DNA]</scope>
    <source>
        <strain evidence="6 7">Q3-56</strain>
    </source>
</reference>
<dbReference type="InterPro" id="IPR013149">
    <property type="entry name" value="ADH-like_C"/>
</dbReference>
<feature type="domain" description="Enoyl reductase (ER)" evidence="5">
    <location>
        <begin position="7"/>
        <end position="315"/>
    </location>
</feature>
<sequence>MIAAVLTRPGTFEIQERAVPEISTGEIRIKLEGCGICASSLPLWEGREWFNYPVEAGTPGHEGWGIVDLVGEGVTSVKAGDRVAFLSNKAYAEYDVASEDAVVKLPGVLGNMPFPGEPLGCAMNIFERSHIAAGDTVAIIGMGFLGILLCQLAKSRGAKVIAISKRRFSLEYATRYGADEVVPLTETWEVANKVSEITGGAFCDVVIEATGKQQGIDVATEAVAEGGRMVVAGYHQDGLRQVNLQKWNWKGIDVINAHERKAERYLHGMQQAVAAVVDGTLRPQALFSDIMSIDQLEKGFRMTADRPDGFIKALIAI</sequence>
<dbReference type="InterPro" id="IPR020843">
    <property type="entry name" value="ER"/>
</dbReference>
<dbReference type="EMBL" id="CP056775">
    <property type="protein sequence ID" value="QRR00293.1"/>
    <property type="molecule type" value="Genomic_DNA"/>
</dbReference>
<dbReference type="InterPro" id="IPR013154">
    <property type="entry name" value="ADH-like_N"/>
</dbReference>
<keyword evidence="2 4" id="KW-0862">Zinc</keyword>
<dbReference type="CDD" id="cd08269">
    <property type="entry name" value="Zn_ADH9"/>
    <property type="match status" value="1"/>
</dbReference>
<gene>
    <name evidence="6" type="ORF">HWI92_04925</name>
</gene>
<dbReference type="Proteomes" id="UP000612680">
    <property type="component" value="Chromosome"/>
</dbReference>
<evidence type="ECO:0000259" key="5">
    <source>
        <dbReference type="SMART" id="SM00829"/>
    </source>
</evidence>
<evidence type="ECO:0000256" key="2">
    <source>
        <dbReference type="ARBA" id="ARBA00022833"/>
    </source>
</evidence>
<evidence type="ECO:0000256" key="3">
    <source>
        <dbReference type="ARBA" id="ARBA00023002"/>
    </source>
</evidence>